<evidence type="ECO:0008006" key="3">
    <source>
        <dbReference type="Google" id="ProtNLM"/>
    </source>
</evidence>
<evidence type="ECO:0000313" key="1">
    <source>
        <dbReference type="EMBL" id="GEL75545.1"/>
    </source>
</evidence>
<sequence>MPHTSKLSCRVVFSPQAWGQVGRMPHGTFVAVQEAVARIEREGRVQRSSAGNTVTRLRLAPGPLDIICEWDETRRTLTVVDIVSVPAEAC</sequence>
<comment type="caution">
    <text evidence="1">The sequence shown here is derived from an EMBL/GenBank/DDBJ whole genome shotgun (WGS) entry which is preliminary data.</text>
</comment>
<proteinExistence type="predicted"/>
<gene>
    <name evidence="1" type="ORF">MVI01_73290</name>
</gene>
<dbReference type="EMBL" id="BJVY01000081">
    <property type="protein sequence ID" value="GEL75545.1"/>
    <property type="molecule type" value="Genomic_DNA"/>
</dbReference>
<dbReference type="AlphaFoldDB" id="A0A511HQ93"/>
<dbReference type="Proteomes" id="UP000321224">
    <property type="component" value="Unassembled WGS sequence"/>
</dbReference>
<name>A0A511HQ93_9BACT</name>
<organism evidence="1 2">
    <name type="scientific">Myxococcus virescens</name>
    <dbReference type="NCBI Taxonomy" id="83456"/>
    <lineage>
        <taxon>Bacteria</taxon>
        <taxon>Pseudomonadati</taxon>
        <taxon>Myxococcota</taxon>
        <taxon>Myxococcia</taxon>
        <taxon>Myxococcales</taxon>
        <taxon>Cystobacterineae</taxon>
        <taxon>Myxococcaceae</taxon>
        <taxon>Myxococcus</taxon>
    </lineage>
</organism>
<accession>A0A511HQ93</accession>
<evidence type="ECO:0000313" key="2">
    <source>
        <dbReference type="Proteomes" id="UP000321224"/>
    </source>
</evidence>
<reference evidence="1 2" key="1">
    <citation type="submission" date="2019-07" db="EMBL/GenBank/DDBJ databases">
        <title>Whole genome shotgun sequence of Myxococcus virescens NBRC 100334.</title>
        <authorList>
            <person name="Hosoyama A."/>
            <person name="Uohara A."/>
            <person name="Ohji S."/>
            <person name="Ichikawa N."/>
        </authorList>
    </citation>
    <scope>NUCLEOTIDE SEQUENCE [LARGE SCALE GENOMIC DNA]</scope>
    <source>
        <strain evidence="1 2">NBRC 100334</strain>
    </source>
</reference>
<protein>
    <recommendedName>
        <fullName evidence="3">Cytotoxic translational repressor of toxin-antitoxin stability system</fullName>
    </recommendedName>
</protein>